<keyword evidence="3" id="KW-1185">Reference proteome</keyword>
<feature type="compositionally biased region" description="Basic and acidic residues" evidence="1">
    <location>
        <begin position="95"/>
        <end position="110"/>
    </location>
</feature>
<organism evidence="2 3">
    <name type="scientific">Lyophyllum shimeji</name>
    <name type="common">Hon-shimeji</name>
    <name type="synonym">Tricholoma shimeji</name>
    <dbReference type="NCBI Taxonomy" id="47721"/>
    <lineage>
        <taxon>Eukaryota</taxon>
        <taxon>Fungi</taxon>
        <taxon>Dikarya</taxon>
        <taxon>Basidiomycota</taxon>
        <taxon>Agaricomycotina</taxon>
        <taxon>Agaricomycetes</taxon>
        <taxon>Agaricomycetidae</taxon>
        <taxon>Agaricales</taxon>
        <taxon>Tricholomatineae</taxon>
        <taxon>Lyophyllaceae</taxon>
        <taxon>Lyophyllum</taxon>
    </lineage>
</organism>
<feature type="region of interest" description="Disordered" evidence="1">
    <location>
        <begin position="72"/>
        <end position="110"/>
    </location>
</feature>
<reference evidence="2" key="1">
    <citation type="submission" date="2022-07" db="EMBL/GenBank/DDBJ databases">
        <title>The genome of Lyophyllum shimeji provides insight into the initial evolution of ectomycorrhizal fungal genome.</title>
        <authorList>
            <person name="Kobayashi Y."/>
            <person name="Shibata T."/>
            <person name="Hirakawa H."/>
            <person name="Shigenobu S."/>
            <person name="Nishiyama T."/>
            <person name="Yamada A."/>
            <person name="Hasebe M."/>
            <person name="Kawaguchi M."/>
        </authorList>
    </citation>
    <scope>NUCLEOTIDE SEQUENCE</scope>
    <source>
        <strain evidence="2">AT787</strain>
    </source>
</reference>
<gene>
    <name evidence="2" type="ORF">LshimejAT787_0406820</name>
</gene>
<dbReference type="Proteomes" id="UP001063166">
    <property type="component" value="Unassembled WGS sequence"/>
</dbReference>
<name>A0A9P3UNU6_LYOSH</name>
<sequence>MRFYKQRVASTGFEPPERRSSYHWPRISGSTWMGLRTLRLLLSSLAILSSTLLATINLSRRWPRLSKHRVHGRHQCKWDPSGGTADASSPLKHSRLGELREGNLADAHLG</sequence>
<comment type="caution">
    <text evidence="2">The sequence shown here is derived from an EMBL/GenBank/DDBJ whole genome shotgun (WGS) entry which is preliminary data.</text>
</comment>
<protein>
    <submittedName>
        <fullName evidence="2">Uncharacterized protein</fullName>
    </submittedName>
</protein>
<evidence type="ECO:0000313" key="3">
    <source>
        <dbReference type="Proteomes" id="UP001063166"/>
    </source>
</evidence>
<proteinExistence type="predicted"/>
<dbReference type="AlphaFoldDB" id="A0A9P3UNU6"/>
<feature type="region of interest" description="Disordered" evidence="1">
    <location>
        <begin position="1"/>
        <end position="20"/>
    </location>
</feature>
<evidence type="ECO:0000313" key="2">
    <source>
        <dbReference type="EMBL" id="GLB37631.1"/>
    </source>
</evidence>
<accession>A0A9P3UNU6</accession>
<evidence type="ECO:0000256" key="1">
    <source>
        <dbReference type="SAM" id="MobiDB-lite"/>
    </source>
</evidence>
<dbReference type="EMBL" id="BRPK01000004">
    <property type="protein sequence ID" value="GLB37631.1"/>
    <property type="molecule type" value="Genomic_DNA"/>
</dbReference>